<accession>X1NUI2</accession>
<dbReference type="EMBL" id="BARV01031073">
    <property type="protein sequence ID" value="GAI33871.1"/>
    <property type="molecule type" value="Genomic_DNA"/>
</dbReference>
<comment type="caution">
    <text evidence="1">The sequence shown here is derived from an EMBL/GenBank/DDBJ whole genome shotgun (WGS) entry which is preliminary data.</text>
</comment>
<sequence>MVDVIASVHTKGVTNTTDVQIRRRRAGVDADMLSTKITIGDEYFASDEVIDGNNDDVEDGDQIYIDVDAIHTGTAPKGLSVVLTFRKP</sequence>
<dbReference type="AlphaFoldDB" id="X1NUI2"/>
<organism evidence="1">
    <name type="scientific">marine sediment metagenome</name>
    <dbReference type="NCBI Taxonomy" id="412755"/>
    <lineage>
        <taxon>unclassified sequences</taxon>
        <taxon>metagenomes</taxon>
        <taxon>ecological metagenomes</taxon>
    </lineage>
</organism>
<protein>
    <submittedName>
        <fullName evidence="1">Uncharacterized protein</fullName>
    </submittedName>
</protein>
<name>X1NUI2_9ZZZZ</name>
<proteinExistence type="predicted"/>
<gene>
    <name evidence="1" type="ORF">S06H3_49231</name>
</gene>
<reference evidence="1" key="1">
    <citation type="journal article" date="2014" name="Front. Microbiol.">
        <title>High frequency of phylogenetically diverse reductive dehalogenase-homologous genes in deep subseafloor sedimentary metagenomes.</title>
        <authorList>
            <person name="Kawai M."/>
            <person name="Futagami T."/>
            <person name="Toyoda A."/>
            <person name="Takaki Y."/>
            <person name="Nishi S."/>
            <person name="Hori S."/>
            <person name="Arai W."/>
            <person name="Tsubouchi T."/>
            <person name="Morono Y."/>
            <person name="Uchiyama I."/>
            <person name="Ito T."/>
            <person name="Fujiyama A."/>
            <person name="Inagaki F."/>
            <person name="Takami H."/>
        </authorList>
    </citation>
    <scope>NUCLEOTIDE SEQUENCE</scope>
    <source>
        <strain evidence="1">Expedition CK06-06</strain>
    </source>
</reference>
<evidence type="ECO:0000313" key="1">
    <source>
        <dbReference type="EMBL" id="GAI33871.1"/>
    </source>
</evidence>